<protein>
    <recommendedName>
        <fullName evidence="1">diguanylate cyclase</fullName>
        <ecNumber evidence="1">2.7.7.65</ecNumber>
    </recommendedName>
</protein>
<dbReference type="EC" id="2.7.7.65" evidence="1"/>
<evidence type="ECO:0000256" key="1">
    <source>
        <dbReference type="ARBA" id="ARBA00012528"/>
    </source>
</evidence>
<reference evidence="5" key="1">
    <citation type="submission" date="2022-09" db="EMBL/GenBank/DDBJ databases">
        <authorList>
            <person name="Li Z.-J."/>
        </authorList>
    </citation>
    <scope>NUCLEOTIDE SEQUENCE</scope>
    <source>
        <strain evidence="5">TGB11</strain>
    </source>
</reference>
<dbReference type="GO" id="GO:0043709">
    <property type="term" value="P:cell adhesion involved in single-species biofilm formation"/>
    <property type="evidence" value="ECO:0007669"/>
    <property type="project" value="TreeGrafter"/>
</dbReference>
<keyword evidence="3" id="KW-0472">Membrane</keyword>
<dbReference type="InterPro" id="IPR000160">
    <property type="entry name" value="GGDEF_dom"/>
</dbReference>
<feature type="transmembrane region" description="Helical" evidence="3">
    <location>
        <begin position="162"/>
        <end position="183"/>
    </location>
</feature>
<name>A0AA47KKK4_9GAMM</name>
<dbReference type="PANTHER" id="PTHR45138">
    <property type="entry name" value="REGULATORY COMPONENTS OF SENSORY TRANSDUCTION SYSTEM"/>
    <property type="match status" value="1"/>
</dbReference>
<gene>
    <name evidence="5" type="ORF">N8M53_12900</name>
</gene>
<dbReference type="InterPro" id="IPR043128">
    <property type="entry name" value="Rev_trsase/Diguanyl_cyclase"/>
</dbReference>
<keyword evidence="3" id="KW-1133">Transmembrane helix</keyword>
<dbReference type="GO" id="GO:1902201">
    <property type="term" value="P:negative regulation of bacterial-type flagellum-dependent cell motility"/>
    <property type="evidence" value="ECO:0007669"/>
    <property type="project" value="TreeGrafter"/>
</dbReference>
<dbReference type="CDD" id="cd01949">
    <property type="entry name" value="GGDEF"/>
    <property type="match status" value="1"/>
</dbReference>
<dbReference type="Proteomes" id="UP001164748">
    <property type="component" value="Chromosome"/>
</dbReference>
<dbReference type="GO" id="GO:0052621">
    <property type="term" value="F:diguanylate cyclase activity"/>
    <property type="evidence" value="ECO:0007669"/>
    <property type="project" value="UniProtKB-EC"/>
</dbReference>
<dbReference type="RefSeq" id="WP_269579045.1">
    <property type="nucleotide sequence ID" value="NZ_CP114588.1"/>
</dbReference>
<evidence type="ECO:0000256" key="3">
    <source>
        <dbReference type="SAM" id="Phobius"/>
    </source>
</evidence>
<feature type="domain" description="GGDEF" evidence="4">
    <location>
        <begin position="225"/>
        <end position="358"/>
    </location>
</feature>
<sequence>MLASLNPILSIGLSEHNQLMRHQIRMTNLLTIICVIGTLIFSTMYWLAFQTPIAAWHNVIYAFLYATTWLLMWSGRWYMARYYLFFIFFAQQFIMSYWVFAAQSQNELLLLVSPTIVLLLFDPNERLARYGLSLTAIGLMFSIQVLPTPDPLVNLSSLNSKTIYLSVVLIFIALSVILMDFYLHDLYTLNRQARQYIQREPLAQTWNATQFYRRLSAECQSSTDKPLAILCINIDHFQQFNTQHGHSIGDQSLQFLAGLLHRHLPRDALLSRTHADQFLVMLKENDCADAPKWAVKCHHAIAETPFTFHGGAHAFTASIGIVQHFSGNGQAIGLIDQACQAMTEAKQTGGNQCVCQLSHMTASQAV</sequence>
<comment type="catalytic activity">
    <reaction evidence="2">
        <text>2 GTP = 3',3'-c-di-GMP + 2 diphosphate</text>
        <dbReference type="Rhea" id="RHEA:24898"/>
        <dbReference type="ChEBI" id="CHEBI:33019"/>
        <dbReference type="ChEBI" id="CHEBI:37565"/>
        <dbReference type="ChEBI" id="CHEBI:58805"/>
        <dbReference type="EC" id="2.7.7.65"/>
    </reaction>
</comment>
<dbReference type="NCBIfam" id="TIGR00254">
    <property type="entry name" value="GGDEF"/>
    <property type="match status" value="1"/>
</dbReference>
<feature type="transmembrane region" description="Helical" evidence="3">
    <location>
        <begin position="54"/>
        <end position="73"/>
    </location>
</feature>
<accession>A0AA47KKK4</accession>
<dbReference type="EMBL" id="CP114588">
    <property type="protein sequence ID" value="WBA08650.1"/>
    <property type="molecule type" value="Genomic_DNA"/>
</dbReference>
<evidence type="ECO:0000259" key="4">
    <source>
        <dbReference type="PROSITE" id="PS50887"/>
    </source>
</evidence>
<proteinExistence type="predicted"/>
<keyword evidence="3" id="KW-0812">Transmembrane</keyword>
<dbReference type="GO" id="GO:0005886">
    <property type="term" value="C:plasma membrane"/>
    <property type="evidence" value="ECO:0007669"/>
    <property type="project" value="TreeGrafter"/>
</dbReference>
<dbReference type="AlphaFoldDB" id="A0AA47KKK4"/>
<dbReference type="InterPro" id="IPR029787">
    <property type="entry name" value="Nucleotide_cyclase"/>
</dbReference>
<dbReference type="PROSITE" id="PS50887">
    <property type="entry name" value="GGDEF"/>
    <property type="match status" value="1"/>
</dbReference>
<feature type="transmembrane region" description="Helical" evidence="3">
    <location>
        <begin position="80"/>
        <end position="100"/>
    </location>
</feature>
<evidence type="ECO:0000313" key="6">
    <source>
        <dbReference type="Proteomes" id="UP001164748"/>
    </source>
</evidence>
<dbReference type="SUPFAM" id="SSF55073">
    <property type="entry name" value="Nucleotide cyclase"/>
    <property type="match status" value="1"/>
</dbReference>
<dbReference type="InterPro" id="IPR050469">
    <property type="entry name" value="Diguanylate_Cyclase"/>
</dbReference>
<dbReference type="PANTHER" id="PTHR45138:SF9">
    <property type="entry name" value="DIGUANYLATE CYCLASE DGCM-RELATED"/>
    <property type="match status" value="1"/>
</dbReference>
<dbReference type="Pfam" id="PF00990">
    <property type="entry name" value="GGDEF"/>
    <property type="match status" value="1"/>
</dbReference>
<dbReference type="Gene3D" id="3.30.70.270">
    <property type="match status" value="1"/>
</dbReference>
<organism evidence="5 6">
    <name type="scientific">Salinivibrio kushneri</name>
    <dbReference type="NCBI Taxonomy" id="1908198"/>
    <lineage>
        <taxon>Bacteria</taxon>
        <taxon>Pseudomonadati</taxon>
        <taxon>Pseudomonadota</taxon>
        <taxon>Gammaproteobacteria</taxon>
        <taxon>Vibrionales</taxon>
        <taxon>Vibrionaceae</taxon>
        <taxon>Salinivibrio</taxon>
    </lineage>
</organism>
<evidence type="ECO:0000313" key="5">
    <source>
        <dbReference type="EMBL" id="WBA08650.1"/>
    </source>
</evidence>
<evidence type="ECO:0000256" key="2">
    <source>
        <dbReference type="ARBA" id="ARBA00034247"/>
    </source>
</evidence>
<feature type="transmembrane region" description="Helical" evidence="3">
    <location>
        <begin position="29"/>
        <end position="48"/>
    </location>
</feature>
<dbReference type="SMART" id="SM00267">
    <property type="entry name" value="GGDEF"/>
    <property type="match status" value="1"/>
</dbReference>